<keyword evidence="2" id="KW-1133">Transmembrane helix</keyword>
<evidence type="ECO:0000313" key="4">
    <source>
        <dbReference type="Proteomes" id="UP000825002"/>
    </source>
</evidence>
<evidence type="ECO:0008006" key="5">
    <source>
        <dbReference type="Google" id="ProtNLM"/>
    </source>
</evidence>
<keyword evidence="4" id="KW-1185">Reference proteome</keyword>
<keyword evidence="2" id="KW-0812">Transmembrane</keyword>
<sequence length="534" mass="61576">MASESRFNCVWEKLTLISIEATELTLFNYILGVDIDFVCKKSKMNLDSLITTIKHQQQEIQCEYFNNSNFKKFFLSPIVAYARFVLLSVIMASQSLISRSDSMSDCYWLGDTQYFNRFSWPSSVMMLMVAVTSLAKLISRRQVPKFEIKILKKAFDDAKLCARNKRNGDKNERPFYNLSSSNDTISGLYCWLSVSNLMLIMFGPIVVLALLIVMELIQDFPIPVHGGVCQMFITIEASFSSILNSSHCFIITHELSTRLCNIRKQLDKTIFNYNVRLNSNGRERNNNNCYPRTDDRTMLTRSPSPSRYSQAGNTSVDCYKYLSQFQLRQRLPCVDMIARDTNWHCAPDCDDWICLELRRLGLALSLVMNDISRSNDYWKLGLFIQIVYQMSVAVLCAYFAFNTENLIEIWFCASGATAAWCFIVILWLVGSMVNAEITQVRQMLLRRLQTIDESHRYLAFKIYTVVSNIEVGYSVLDFFQITHLSALILFGWFGSAIVLTLTYFEESGTTQFMLSSKRNDFVNNAPRPFWQLPM</sequence>
<accession>A0ABQ7S5U8</accession>
<evidence type="ECO:0000256" key="1">
    <source>
        <dbReference type="SAM" id="MobiDB-lite"/>
    </source>
</evidence>
<feature type="transmembrane region" description="Helical" evidence="2">
    <location>
        <begin position="380"/>
        <end position="401"/>
    </location>
</feature>
<evidence type="ECO:0000256" key="2">
    <source>
        <dbReference type="SAM" id="Phobius"/>
    </source>
</evidence>
<name>A0ABQ7S5U8_9ACAR</name>
<feature type="region of interest" description="Disordered" evidence="1">
    <location>
        <begin position="286"/>
        <end position="311"/>
    </location>
</feature>
<feature type="transmembrane region" description="Helical" evidence="2">
    <location>
        <begin position="188"/>
        <end position="214"/>
    </location>
</feature>
<organism evidence="3 4">
    <name type="scientific">Fragariocoptes setiger</name>
    <dbReference type="NCBI Taxonomy" id="1670756"/>
    <lineage>
        <taxon>Eukaryota</taxon>
        <taxon>Metazoa</taxon>
        <taxon>Ecdysozoa</taxon>
        <taxon>Arthropoda</taxon>
        <taxon>Chelicerata</taxon>
        <taxon>Arachnida</taxon>
        <taxon>Acari</taxon>
        <taxon>Acariformes</taxon>
        <taxon>Trombidiformes</taxon>
        <taxon>Prostigmata</taxon>
        <taxon>Eupodina</taxon>
        <taxon>Eriophyoidea</taxon>
        <taxon>Phytoptidae</taxon>
        <taxon>Fragariocoptes</taxon>
    </lineage>
</organism>
<gene>
    <name evidence="3" type="ORF">GZH46_02703</name>
</gene>
<feature type="transmembrane region" description="Helical" evidence="2">
    <location>
        <begin position="407"/>
        <end position="437"/>
    </location>
</feature>
<reference evidence="3 4" key="1">
    <citation type="submission" date="2020-10" db="EMBL/GenBank/DDBJ databases">
        <authorList>
            <person name="Klimov P.B."/>
            <person name="Dyachkov S.M."/>
            <person name="Chetverikov P.E."/>
        </authorList>
    </citation>
    <scope>NUCLEOTIDE SEQUENCE [LARGE SCALE GENOMIC DNA]</scope>
    <source>
        <strain evidence="3">BMOC 18-1129-001#AD2665</strain>
        <tissue evidence="3">Entire mites</tissue>
    </source>
</reference>
<dbReference type="Proteomes" id="UP000825002">
    <property type="component" value="Unassembled WGS sequence"/>
</dbReference>
<evidence type="ECO:0000313" key="3">
    <source>
        <dbReference type="EMBL" id="KAG9508794.1"/>
    </source>
</evidence>
<feature type="transmembrane region" description="Helical" evidence="2">
    <location>
        <begin position="118"/>
        <end position="139"/>
    </location>
</feature>
<comment type="caution">
    <text evidence="3">The sequence shown here is derived from an EMBL/GenBank/DDBJ whole genome shotgun (WGS) entry which is preliminary data.</text>
</comment>
<feature type="compositionally biased region" description="Polar residues" evidence="1">
    <location>
        <begin position="299"/>
        <end position="311"/>
    </location>
</feature>
<proteinExistence type="predicted"/>
<feature type="transmembrane region" description="Helical" evidence="2">
    <location>
        <begin position="482"/>
        <end position="504"/>
    </location>
</feature>
<keyword evidence="2" id="KW-0472">Membrane</keyword>
<protein>
    <recommendedName>
        <fullName evidence="5">Gustatory receptor</fullName>
    </recommendedName>
</protein>
<dbReference type="EMBL" id="JAIFTH010000958">
    <property type="protein sequence ID" value="KAG9508794.1"/>
    <property type="molecule type" value="Genomic_DNA"/>
</dbReference>
<feature type="transmembrane region" description="Helical" evidence="2">
    <location>
        <begin position="78"/>
        <end position="98"/>
    </location>
</feature>